<proteinExistence type="predicted"/>
<gene>
    <name evidence="2" type="ORF">S12H4_31712</name>
</gene>
<name>X1V5W8_9ZZZZ</name>
<feature type="domain" description="Methyltransferase type 11" evidence="1">
    <location>
        <begin position="54"/>
        <end position="145"/>
    </location>
</feature>
<dbReference type="Gene3D" id="3.40.50.150">
    <property type="entry name" value="Vaccinia Virus protein VP39"/>
    <property type="match status" value="1"/>
</dbReference>
<dbReference type="EMBL" id="BARW01018532">
    <property type="protein sequence ID" value="GAJ00020.1"/>
    <property type="molecule type" value="Genomic_DNA"/>
</dbReference>
<dbReference type="InterPro" id="IPR013216">
    <property type="entry name" value="Methyltransf_11"/>
</dbReference>
<dbReference type="InterPro" id="IPR029063">
    <property type="entry name" value="SAM-dependent_MTases_sf"/>
</dbReference>
<dbReference type="PANTHER" id="PTHR43591">
    <property type="entry name" value="METHYLTRANSFERASE"/>
    <property type="match status" value="1"/>
</dbReference>
<dbReference type="GO" id="GO:0008757">
    <property type="term" value="F:S-adenosylmethionine-dependent methyltransferase activity"/>
    <property type="evidence" value="ECO:0007669"/>
    <property type="project" value="InterPro"/>
</dbReference>
<protein>
    <recommendedName>
        <fullName evidence="1">Methyltransferase type 11 domain-containing protein</fullName>
    </recommendedName>
</protein>
<accession>X1V5W8</accession>
<dbReference type="CDD" id="cd02440">
    <property type="entry name" value="AdoMet_MTases"/>
    <property type="match status" value="1"/>
</dbReference>
<dbReference type="PANTHER" id="PTHR43591:SF110">
    <property type="entry name" value="RHODANESE DOMAIN-CONTAINING PROTEIN"/>
    <property type="match status" value="1"/>
</dbReference>
<reference evidence="2" key="1">
    <citation type="journal article" date="2014" name="Front. Microbiol.">
        <title>High frequency of phylogenetically diverse reductive dehalogenase-homologous genes in deep subseafloor sedimentary metagenomes.</title>
        <authorList>
            <person name="Kawai M."/>
            <person name="Futagami T."/>
            <person name="Toyoda A."/>
            <person name="Takaki Y."/>
            <person name="Nishi S."/>
            <person name="Hori S."/>
            <person name="Arai W."/>
            <person name="Tsubouchi T."/>
            <person name="Morono Y."/>
            <person name="Uchiyama I."/>
            <person name="Ito T."/>
            <person name="Fujiyama A."/>
            <person name="Inagaki F."/>
            <person name="Takami H."/>
        </authorList>
    </citation>
    <scope>NUCLEOTIDE SEQUENCE</scope>
    <source>
        <strain evidence="2">Expedition CK06-06</strain>
    </source>
</reference>
<organism evidence="2">
    <name type="scientific">marine sediment metagenome</name>
    <dbReference type="NCBI Taxonomy" id="412755"/>
    <lineage>
        <taxon>unclassified sequences</taxon>
        <taxon>metagenomes</taxon>
        <taxon>ecological metagenomes</taxon>
    </lineage>
</organism>
<dbReference type="SUPFAM" id="SSF53335">
    <property type="entry name" value="S-adenosyl-L-methionine-dependent methyltransferases"/>
    <property type="match status" value="1"/>
</dbReference>
<evidence type="ECO:0000259" key="1">
    <source>
        <dbReference type="Pfam" id="PF08241"/>
    </source>
</evidence>
<dbReference type="Pfam" id="PF08241">
    <property type="entry name" value="Methyltransf_11"/>
    <property type="match status" value="1"/>
</dbReference>
<sequence length="233" mass="26777">MEIEHGLQNGKIVHKIIHLAKGDNEYYEGLDEWKQDFIYDFAEMAKNLEGKTILDLGCGTGRVMKALINSDYYNYQVDGVDNNDLALEMCKKKGLTVKKLDLEKEKLPYEDNYFCNVIGLHILEHLKNPDKTIKEAIRVAENKVIFISPLLKRLDPTHKQEFIKIDDFKALFDKNAEIKMVDHGDNTAIAIIKVAKIKKADNLKPFGTFIPPKPMMAKITEAFEYSQIENWAK</sequence>
<evidence type="ECO:0000313" key="2">
    <source>
        <dbReference type="EMBL" id="GAJ00020.1"/>
    </source>
</evidence>
<comment type="caution">
    <text evidence="2">The sequence shown here is derived from an EMBL/GenBank/DDBJ whole genome shotgun (WGS) entry which is preliminary data.</text>
</comment>
<feature type="non-terminal residue" evidence="2">
    <location>
        <position position="233"/>
    </location>
</feature>
<dbReference type="AlphaFoldDB" id="X1V5W8"/>